<dbReference type="InterPro" id="IPR011701">
    <property type="entry name" value="MFS"/>
</dbReference>
<dbReference type="Gene3D" id="1.20.1250.20">
    <property type="entry name" value="MFS general substrate transporter like domains"/>
    <property type="match status" value="2"/>
</dbReference>
<dbReference type="PANTHER" id="PTHR11360">
    <property type="entry name" value="MONOCARBOXYLATE TRANSPORTER"/>
    <property type="match status" value="1"/>
</dbReference>
<dbReference type="Pfam" id="PF07690">
    <property type="entry name" value="MFS_1"/>
    <property type="match status" value="2"/>
</dbReference>
<keyword evidence="3" id="KW-0472">Membrane</keyword>
<evidence type="ECO:0000256" key="1">
    <source>
        <dbReference type="ARBA" id="ARBA00004141"/>
    </source>
</evidence>
<evidence type="ECO:0000259" key="4">
    <source>
        <dbReference type="PROSITE" id="PS50850"/>
    </source>
</evidence>
<dbReference type="AlphaFoldDB" id="A0AAJ7TQZ9"/>
<keyword evidence="3" id="KW-1133">Transmembrane helix</keyword>
<feature type="transmembrane region" description="Helical" evidence="3">
    <location>
        <begin position="106"/>
        <end position="128"/>
    </location>
</feature>
<accession>A0AAJ7TQZ9</accession>
<dbReference type="Proteomes" id="UP001318040">
    <property type="component" value="Chromosome 36"/>
</dbReference>
<feature type="transmembrane region" description="Helical" evidence="3">
    <location>
        <begin position="482"/>
        <end position="507"/>
    </location>
</feature>
<evidence type="ECO:0000313" key="5">
    <source>
        <dbReference type="Proteomes" id="UP001318040"/>
    </source>
</evidence>
<feature type="transmembrane region" description="Helical" evidence="3">
    <location>
        <begin position="385"/>
        <end position="407"/>
    </location>
</feature>
<feature type="compositionally biased region" description="Low complexity" evidence="2">
    <location>
        <begin position="285"/>
        <end position="306"/>
    </location>
</feature>
<dbReference type="RefSeq" id="XP_032822596.1">
    <property type="nucleotide sequence ID" value="XM_032966705.1"/>
</dbReference>
<feature type="transmembrane region" description="Helical" evidence="3">
    <location>
        <begin position="199"/>
        <end position="216"/>
    </location>
</feature>
<dbReference type="GO" id="GO:0016020">
    <property type="term" value="C:membrane"/>
    <property type="evidence" value="ECO:0007669"/>
    <property type="project" value="UniProtKB-SubCell"/>
</dbReference>
<feature type="transmembrane region" description="Helical" evidence="3">
    <location>
        <begin position="135"/>
        <end position="154"/>
    </location>
</feature>
<evidence type="ECO:0000313" key="6">
    <source>
        <dbReference type="RefSeq" id="XP_032822596.1"/>
    </source>
</evidence>
<feature type="transmembrane region" description="Helical" evidence="3">
    <location>
        <begin position="66"/>
        <end position="94"/>
    </location>
</feature>
<protein>
    <submittedName>
        <fullName evidence="6">Monocarboxylate transporter 5-like isoform X1</fullName>
    </submittedName>
</protein>
<dbReference type="GO" id="GO:0008028">
    <property type="term" value="F:monocarboxylic acid transmembrane transporter activity"/>
    <property type="evidence" value="ECO:0007669"/>
    <property type="project" value="TreeGrafter"/>
</dbReference>
<dbReference type="SUPFAM" id="SSF103473">
    <property type="entry name" value="MFS general substrate transporter"/>
    <property type="match status" value="1"/>
</dbReference>
<dbReference type="KEGG" id="pmrn:116949412"/>
<organism evidence="5 6">
    <name type="scientific">Petromyzon marinus</name>
    <name type="common">Sea lamprey</name>
    <dbReference type="NCBI Taxonomy" id="7757"/>
    <lineage>
        <taxon>Eukaryota</taxon>
        <taxon>Metazoa</taxon>
        <taxon>Chordata</taxon>
        <taxon>Craniata</taxon>
        <taxon>Vertebrata</taxon>
        <taxon>Cyclostomata</taxon>
        <taxon>Hyperoartia</taxon>
        <taxon>Petromyzontiformes</taxon>
        <taxon>Petromyzontidae</taxon>
        <taxon>Petromyzon</taxon>
    </lineage>
</organism>
<feature type="transmembrane region" description="Helical" evidence="3">
    <location>
        <begin position="519"/>
        <end position="539"/>
    </location>
</feature>
<feature type="transmembrane region" description="Helical" evidence="3">
    <location>
        <begin position="427"/>
        <end position="446"/>
    </location>
</feature>
<reference evidence="6" key="1">
    <citation type="submission" date="2025-08" db="UniProtKB">
        <authorList>
            <consortium name="RefSeq"/>
        </authorList>
    </citation>
    <scope>IDENTIFICATION</scope>
    <source>
        <tissue evidence="6">Sperm</tissue>
    </source>
</reference>
<feature type="transmembrane region" description="Helical" evidence="3">
    <location>
        <begin position="160"/>
        <end position="187"/>
    </location>
</feature>
<name>A0AAJ7TQZ9_PETMA</name>
<dbReference type="InterPro" id="IPR036259">
    <property type="entry name" value="MFS_trans_sf"/>
</dbReference>
<keyword evidence="5" id="KW-1185">Reference proteome</keyword>
<keyword evidence="3" id="KW-0812">Transmembrane</keyword>
<feature type="domain" description="Major facilitator superfamily (MFS) profile" evidence="4">
    <location>
        <begin position="70"/>
        <end position="571"/>
    </location>
</feature>
<evidence type="ECO:0000256" key="2">
    <source>
        <dbReference type="SAM" id="MobiDB-lite"/>
    </source>
</evidence>
<feature type="transmembrane region" description="Helical" evidence="3">
    <location>
        <begin position="545"/>
        <end position="569"/>
    </location>
</feature>
<feature type="region of interest" description="Disordered" evidence="2">
    <location>
        <begin position="253"/>
        <end position="327"/>
    </location>
</feature>
<evidence type="ECO:0000256" key="3">
    <source>
        <dbReference type="SAM" id="Phobius"/>
    </source>
</evidence>
<proteinExistence type="predicted"/>
<dbReference type="InterPro" id="IPR020846">
    <property type="entry name" value="MFS_dom"/>
</dbReference>
<sequence>MAIAQNEWPKGSQADSAEDFILQCTNQPRMDGVAAGLHLKAASRMSLVRKQRPQARTAEEPPDGGWGWMIVLNFFVVNVLVMGSLKSFGLLFVALQDEFGGTSEELSWIGSIMSSIRLIGGPVAVVVCGKVGDRAGAVLGALVVVAGFIGSIWAGSLLFLYLSLGLVVGLGYALLYQSGTVMVACYFKRRLSTAYSISRSGMGLTFVLAPFTQLLLETYHWRGALLILGGVMLNLVPTGMLLRPLLLKGPRPNTEPAHAAAGVRDADENPEPRRPPSSPKRDGEAAAAAVAAAAAATTTTTTSVASRSPETGGRSGSGSGGRDPEHEVHAAAEAPFLTRGTRRKMFCGDDDAAAAAGAGVVDLDELGHDGRAAARERRGLLDFPLLCNPLFVIYTGNVFFSQLAYFIPYFHLAAKAQDLGIEPMDVSIIIAVAGATETVAQLLSGWVADKNWMRKTHYYRGFLLLCCATNLLSPLATTFPGLLIYAICFAAFCGGYMALILPVLVGFMGMQRLQSANGLANFFVGFGCLIGPPAAGFLYDQTKNYDYSFMLAGACYLIAFLVLLCELLVPCCGGGGDGTGETVAPAVVPRAARRWAGWPRARVVPCGNGPGGV</sequence>
<comment type="subcellular location">
    <subcellularLocation>
        <location evidence="1">Membrane</location>
        <topology evidence="1">Multi-pass membrane protein</topology>
    </subcellularLocation>
</comment>
<feature type="transmembrane region" description="Helical" evidence="3">
    <location>
        <begin position="458"/>
        <end position="476"/>
    </location>
</feature>
<gene>
    <name evidence="6" type="primary">LOC116949412</name>
</gene>
<dbReference type="PROSITE" id="PS50850">
    <property type="entry name" value="MFS"/>
    <property type="match status" value="1"/>
</dbReference>
<feature type="compositionally biased region" description="Basic and acidic residues" evidence="2">
    <location>
        <begin position="264"/>
        <end position="284"/>
    </location>
</feature>
<feature type="transmembrane region" description="Helical" evidence="3">
    <location>
        <begin position="222"/>
        <end position="242"/>
    </location>
</feature>
<dbReference type="PANTHER" id="PTHR11360:SF14">
    <property type="entry name" value="MONOCARBOXYLATE TRANSPORTER 5"/>
    <property type="match status" value="1"/>
</dbReference>
<dbReference type="InterPro" id="IPR050327">
    <property type="entry name" value="Proton-linked_MCT"/>
</dbReference>